<sequence length="506" mass="54588">MTSLTSRLKGLWEIDPAAQAISYDGSWWTWGELTTTADDCDEVWRAAGAGQGARIAIVLENRPEFAAAVVAVLASGRCLTTVSPLQPTERMAADLERVQPRILVASPAVWERLSDAGVHTRVGLRVTVRPDGTVTAEGGPPAPRPEVDDAPGTAVEMLTSGTTGPAKRVRLSYRQMESALSSARSYDRRPESERKALPQGVGIVANPVVHIGGLWGVLQAMYDRRRVVLLERFRVQPWVEVIRAYRPKLGSLTPAGIKMVLDANVPAEDLSSLRALNSGTAPLAPELAEQFHDRYGIPVLSVYGATEFCGAVAGWTLDQFREYGRSKRGSVGRAQPGVRLRVVDDAGNELPSGTSGLLQVCTPQAEAGPGAWTPTSDLARIDEDGFLWIEGRADDTIIRGGFKVSPATVAKVLEKHPAVREASVAGRDDARLGQVPVAAVEPAAGHPAPAEDELIRLCRRELLPYEVPVRILVVDVLPRTPSMKVSRVDLLELFDHLDGERDEAAV</sequence>
<dbReference type="EMBL" id="VJZA01000126">
    <property type="protein sequence ID" value="TVT14935.1"/>
    <property type="molecule type" value="Genomic_DNA"/>
</dbReference>
<dbReference type="InterPro" id="IPR025110">
    <property type="entry name" value="AMP-bd_C"/>
</dbReference>
<evidence type="ECO:0000256" key="1">
    <source>
        <dbReference type="SAM" id="MobiDB-lite"/>
    </source>
</evidence>
<dbReference type="InterPro" id="IPR042099">
    <property type="entry name" value="ANL_N_sf"/>
</dbReference>
<reference evidence="4 5" key="1">
    <citation type="submission" date="2019-07" db="EMBL/GenBank/DDBJ databases">
        <title>New species of Amycolatopsis and Streptomyces.</title>
        <authorList>
            <person name="Duangmal K."/>
            <person name="Teo W.F.A."/>
            <person name="Lipun K."/>
        </authorList>
    </citation>
    <scope>NUCLEOTIDE SEQUENCE [LARGE SCALE GENOMIC DNA]</scope>
    <source>
        <strain evidence="4 5">JCM 30562</strain>
    </source>
</reference>
<dbReference type="OrthoDB" id="3444674at2"/>
<evidence type="ECO:0000313" key="4">
    <source>
        <dbReference type="EMBL" id="TVT14935.1"/>
    </source>
</evidence>
<dbReference type="Pfam" id="PF00501">
    <property type="entry name" value="AMP-binding"/>
    <property type="match status" value="1"/>
</dbReference>
<keyword evidence="5" id="KW-1185">Reference proteome</keyword>
<evidence type="ECO:0000313" key="5">
    <source>
        <dbReference type="Proteomes" id="UP000318578"/>
    </source>
</evidence>
<dbReference type="AlphaFoldDB" id="A0A557ZSE7"/>
<proteinExistence type="predicted"/>
<dbReference type="Gene3D" id="3.40.50.12780">
    <property type="entry name" value="N-terminal domain of ligase-like"/>
    <property type="match status" value="1"/>
</dbReference>
<dbReference type="InterPro" id="IPR050237">
    <property type="entry name" value="ATP-dep_AMP-bd_enzyme"/>
</dbReference>
<dbReference type="PANTHER" id="PTHR43767:SF1">
    <property type="entry name" value="NONRIBOSOMAL PEPTIDE SYNTHASE PES1 (EUROFUNG)-RELATED"/>
    <property type="match status" value="1"/>
</dbReference>
<dbReference type="InterPro" id="IPR045851">
    <property type="entry name" value="AMP-bd_C_sf"/>
</dbReference>
<gene>
    <name evidence="4" type="ORF">FNH06_36990</name>
</gene>
<keyword evidence="4" id="KW-0436">Ligase</keyword>
<comment type="caution">
    <text evidence="4">The sequence shown here is derived from an EMBL/GenBank/DDBJ whole genome shotgun (WGS) entry which is preliminary data.</text>
</comment>
<organism evidence="4 5">
    <name type="scientific">Amycolatopsis acidiphila</name>
    <dbReference type="NCBI Taxonomy" id="715473"/>
    <lineage>
        <taxon>Bacteria</taxon>
        <taxon>Bacillati</taxon>
        <taxon>Actinomycetota</taxon>
        <taxon>Actinomycetes</taxon>
        <taxon>Pseudonocardiales</taxon>
        <taxon>Pseudonocardiaceae</taxon>
        <taxon>Amycolatopsis</taxon>
    </lineage>
</organism>
<dbReference type="Gene3D" id="3.30.300.30">
    <property type="match status" value="1"/>
</dbReference>
<protein>
    <submittedName>
        <fullName evidence="4">Long-chain fatty acid--CoA ligase</fullName>
    </submittedName>
</protein>
<name>A0A557ZSE7_9PSEU</name>
<dbReference type="Pfam" id="PF13193">
    <property type="entry name" value="AMP-binding_C"/>
    <property type="match status" value="1"/>
</dbReference>
<feature type="domain" description="AMP-dependent synthetase/ligase" evidence="2">
    <location>
        <begin position="16"/>
        <end position="364"/>
    </location>
</feature>
<evidence type="ECO:0000259" key="3">
    <source>
        <dbReference type="Pfam" id="PF13193"/>
    </source>
</evidence>
<feature type="region of interest" description="Disordered" evidence="1">
    <location>
        <begin position="131"/>
        <end position="151"/>
    </location>
</feature>
<dbReference type="Proteomes" id="UP000318578">
    <property type="component" value="Unassembled WGS sequence"/>
</dbReference>
<feature type="domain" description="AMP-binding enzyme C-terminal" evidence="3">
    <location>
        <begin position="411"/>
        <end position="484"/>
    </location>
</feature>
<dbReference type="SUPFAM" id="SSF56801">
    <property type="entry name" value="Acetyl-CoA synthetase-like"/>
    <property type="match status" value="1"/>
</dbReference>
<dbReference type="GO" id="GO:0016878">
    <property type="term" value="F:acid-thiol ligase activity"/>
    <property type="evidence" value="ECO:0007669"/>
    <property type="project" value="UniProtKB-ARBA"/>
</dbReference>
<dbReference type="InterPro" id="IPR000873">
    <property type="entry name" value="AMP-dep_synth/lig_dom"/>
</dbReference>
<accession>A0A557ZSE7</accession>
<dbReference type="CDD" id="cd04433">
    <property type="entry name" value="AFD_class_I"/>
    <property type="match status" value="1"/>
</dbReference>
<dbReference type="PANTHER" id="PTHR43767">
    <property type="entry name" value="LONG-CHAIN-FATTY-ACID--COA LIGASE"/>
    <property type="match status" value="1"/>
</dbReference>
<evidence type="ECO:0000259" key="2">
    <source>
        <dbReference type="Pfam" id="PF00501"/>
    </source>
</evidence>
<dbReference type="RefSeq" id="WP_144645468.1">
    <property type="nucleotide sequence ID" value="NZ_BNAX01000004.1"/>
</dbReference>